<dbReference type="InterPro" id="IPR044145">
    <property type="entry name" value="IF2_II"/>
</dbReference>
<evidence type="ECO:0000256" key="11">
    <source>
        <dbReference type="SAM" id="MobiDB-lite"/>
    </source>
</evidence>
<evidence type="ECO:0000256" key="8">
    <source>
        <dbReference type="ARBA" id="ARBA00023134"/>
    </source>
</evidence>
<gene>
    <name evidence="9 13" type="primary">infB</name>
    <name evidence="13" type="ORF">ASN18_0853</name>
</gene>
<dbReference type="Pfam" id="PF11987">
    <property type="entry name" value="IF-2"/>
    <property type="match status" value="1"/>
</dbReference>
<dbReference type="Pfam" id="PF03144">
    <property type="entry name" value="GTP_EFTU_D2"/>
    <property type="match status" value="1"/>
</dbReference>
<feature type="region of interest" description="Disordered" evidence="11">
    <location>
        <begin position="49"/>
        <end position="160"/>
    </location>
</feature>
<comment type="function">
    <text evidence="9 10">One of the essential components for the initiation of protein synthesis. Protects formylmethionyl-tRNA from spontaneous hydrolysis and promotes its binding to the 30S ribosomal subunits. Also involved in the hydrolysis of GTP during the formation of the 70S ribosomal complex.</text>
</comment>
<dbReference type="RefSeq" id="WP_085051375.1">
    <property type="nucleotide sequence ID" value="NZ_LNQR01000031.1"/>
</dbReference>
<dbReference type="CDD" id="cd01887">
    <property type="entry name" value="IF2_eIF5B"/>
    <property type="match status" value="1"/>
</dbReference>
<evidence type="ECO:0000256" key="10">
    <source>
        <dbReference type="RuleBase" id="RU000644"/>
    </source>
</evidence>
<evidence type="ECO:0000256" key="2">
    <source>
        <dbReference type="ARBA" id="ARBA00007733"/>
    </source>
</evidence>
<dbReference type="Proteomes" id="UP000060487">
    <property type="component" value="Unassembled WGS sequence"/>
</dbReference>
<evidence type="ECO:0000313" key="14">
    <source>
        <dbReference type="Proteomes" id="UP000060487"/>
    </source>
</evidence>
<sequence>MHTIRINEIAKELNVTNKVLLDLIKKMGIEGKTHSSGISQELADRLKAAVKGKGVQEPVKSSQAPQSRPPYTPPARPPSAPPQARPTPPAARQDSAPAKQVPQHEKRYSSASKPSSHPKKQSPPSQARPHHAATKPASPLVQPGKELEKEPEKDKAKLLPVAGGVVIAKTAEEEDEITIPDRFKKKVEVEKAEKAKPKVSMQRAFQSIRKVEQKKIFDSRSNKKGMRSRSSSSRAIPQKQQIPATVPRKKVMKIQEGTTVSEFAKAIGQKISEVIKKFMELGTMPTINQPIDIEAASIVAEAFGVKIEVAEAEDFEMAEVQEDSEALIHRPPVVTIMGHVDHGKTSLLDAIRKTKVTESEAGGITQHIGAYKVTLKGKEIVFLDTPGHEAFTTMRARGAKVTDIVVLVVAADDGVMPQTIEAIDHARAAAVPIVAAVNKIDKPNADTDRVKKELATHEVIPEAWGGKNIFVEVSAKKKIGIEDLLEMIILQAEMMELKANPNKPARGVIIESRLDKGRGAIATVLIQSGTLKVGDIFVAGVNFGRVRALIDDVGVKTIAATPSTPVEVIGFSDVPNAGEMFMVVDDEKKARQITLSRKQKAQSLTVAHAKKLNLDELYARIKELEIKELNIIIKADVQGSAEALRSSLEGIKHEEVKVKVIHTSMGGINESDVMLASASNAIIIGFNVRADAKSMKLADREGVDIRFYNVIYDAIDDVKKALEGLLEPTLKETILGTAEVQKLFTISKIGTIAGCQVTEGVIQRGSDGIRVIRDNIVIYDGKIATLRRFKDDVKEAQKGYECGILVENFNDLKVGDILENYKIEKVAGKL</sequence>
<dbReference type="InterPro" id="IPR027417">
    <property type="entry name" value="P-loop_NTPase"/>
</dbReference>
<keyword evidence="4 9" id="KW-0963">Cytoplasm</keyword>
<dbReference type="Gene3D" id="1.10.10.2480">
    <property type="match status" value="1"/>
</dbReference>
<dbReference type="GO" id="GO:0003743">
    <property type="term" value="F:translation initiation factor activity"/>
    <property type="evidence" value="ECO:0007669"/>
    <property type="project" value="UniProtKB-KW"/>
</dbReference>
<keyword evidence="8 9" id="KW-0342">GTP-binding</keyword>
<comment type="caution">
    <text evidence="13">The sequence shown here is derived from an EMBL/GenBank/DDBJ whole genome shotgun (WGS) entry which is preliminary data.</text>
</comment>
<dbReference type="PANTHER" id="PTHR43381:SF5">
    <property type="entry name" value="TR-TYPE G DOMAIN-CONTAINING PROTEIN"/>
    <property type="match status" value="1"/>
</dbReference>
<feature type="binding site" evidence="9">
    <location>
        <begin position="438"/>
        <end position="441"/>
    </location>
    <ligand>
        <name>GTP</name>
        <dbReference type="ChEBI" id="CHEBI:37565"/>
    </ligand>
</feature>
<dbReference type="InterPro" id="IPR053905">
    <property type="entry name" value="EF-G-like_DII"/>
</dbReference>
<dbReference type="NCBIfam" id="TIGR00231">
    <property type="entry name" value="small_GTP"/>
    <property type="match status" value="1"/>
</dbReference>
<evidence type="ECO:0000256" key="7">
    <source>
        <dbReference type="ARBA" id="ARBA00022917"/>
    </source>
</evidence>
<organism evidence="13 14">
    <name type="scientific">Candidatus Magnetominusculus xianensis</name>
    <dbReference type="NCBI Taxonomy" id="1748249"/>
    <lineage>
        <taxon>Bacteria</taxon>
        <taxon>Pseudomonadati</taxon>
        <taxon>Nitrospirota</taxon>
        <taxon>Nitrospiria</taxon>
        <taxon>Nitrospirales</taxon>
        <taxon>Nitrospiraceae</taxon>
        <taxon>Candidatus Magnetominusculus</taxon>
    </lineage>
</organism>
<dbReference type="InterPro" id="IPR004161">
    <property type="entry name" value="EFTu-like_2"/>
</dbReference>
<name>A0ABR5SHJ2_9BACT</name>
<evidence type="ECO:0000256" key="3">
    <source>
        <dbReference type="ARBA" id="ARBA00020675"/>
    </source>
</evidence>
<dbReference type="PANTHER" id="PTHR43381">
    <property type="entry name" value="TRANSLATION INITIATION FACTOR IF-2-RELATED"/>
    <property type="match status" value="1"/>
</dbReference>
<dbReference type="InterPro" id="IPR000178">
    <property type="entry name" value="TF_IF2_bacterial-like"/>
</dbReference>
<feature type="region of interest" description="G-domain" evidence="9">
    <location>
        <begin position="332"/>
        <end position="480"/>
    </location>
</feature>
<feature type="binding site" evidence="9">
    <location>
        <begin position="338"/>
        <end position="345"/>
    </location>
    <ligand>
        <name>GTP</name>
        <dbReference type="ChEBI" id="CHEBI:37565"/>
    </ligand>
</feature>
<comment type="similarity">
    <text evidence="2 9 10">Belongs to the TRAFAC class translation factor GTPase superfamily. Classic translation factor GTPase family. IF-2 subfamily.</text>
</comment>
<dbReference type="InterPro" id="IPR015760">
    <property type="entry name" value="TIF_IF2"/>
</dbReference>
<comment type="subcellular location">
    <subcellularLocation>
        <location evidence="1 9">Cytoplasm</location>
    </subcellularLocation>
</comment>
<dbReference type="EMBL" id="LNQR01000031">
    <property type="protein sequence ID" value="KWT91572.1"/>
    <property type="molecule type" value="Genomic_DNA"/>
</dbReference>
<feature type="region of interest" description="Disordered" evidence="11">
    <location>
        <begin position="212"/>
        <end position="246"/>
    </location>
</feature>
<dbReference type="CDD" id="cd03692">
    <property type="entry name" value="mtIF2_IVc"/>
    <property type="match status" value="1"/>
</dbReference>
<evidence type="ECO:0000256" key="6">
    <source>
        <dbReference type="ARBA" id="ARBA00022741"/>
    </source>
</evidence>
<reference evidence="13 14" key="1">
    <citation type="submission" date="2015-11" db="EMBL/GenBank/DDBJ databases">
        <authorList>
            <person name="Lin W."/>
        </authorList>
    </citation>
    <scope>NUCLEOTIDE SEQUENCE [LARGE SCALE GENOMIC DNA]</scope>
    <source>
        <strain evidence="13 14">HCH-1</strain>
    </source>
</reference>
<feature type="binding site" evidence="9">
    <location>
        <begin position="384"/>
        <end position="388"/>
    </location>
    <ligand>
        <name>GTP</name>
        <dbReference type="ChEBI" id="CHEBI:37565"/>
    </ligand>
</feature>
<dbReference type="Pfam" id="PF04760">
    <property type="entry name" value="IF2_N"/>
    <property type="match status" value="2"/>
</dbReference>
<dbReference type="SUPFAM" id="SSF50447">
    <property type="entry name" value="Translation proteins"/>
    <property type="match status" value="2"/>
</dbReference>
<keyword evidence="14" id="KW-1185">Reference proteome</keyword>
<evidence type="ECO:0000256" key="1">
    <source>
        <dbReference type="ARBA" id="ARBA00004496"/>
    </source>
</evidence>
<accession>A0ABR5SHJ2</accession>
<dbReference type="InterPro" id="IPR000795">
    <property type="entry name" value="T_Tr_GTP-bd_dom"/>
</dbReference>
<dbReference type="NCBIfam" id="TIGR00487">
    <property type="entry name" value="IF-2"/>
    <property type="match status" value="1"/>
</dbReference>
<dbReference type="InterPro" id="IPR006847">
    <property type="entry name" value="IF2_N"/>
</dbReference>
<dbReference type="PROSITE" id="PS51722">
    <property type="entry name" value="G_TR_2"/>
    <property type="match status" value="1"/>
</dbReference>
<evidence type="ECO:0000256" key="5">
    <source>
        <dbReference type="ARBA" id="ARBA00022540"/>
    </source>
</evidence>
<feature type="compositionally biased region" description="Basic and acidic residues" evidence="11">
    <location>
        <begin position="145"/>
        <end position="157"/>
    </location>
</feature>
<dbReference type="InterPro" id="IPR023115">
    <property type="entry name" value="TIF_IF2_dom3"/>
</dbReference>
<dbReference type="InterPro" id="IPR005225">
    <property type="entry name" value="Small_GTP-bd"/>
</dbReference>
<evidence type="ECO:0000256" key="4">
    <source>
        <dbReference type="ARBA" id="ARBA00022490"/>
    </source>
</evidence>
<dbReference type="SUPFAM" id="SSF52156">
    <property type="entry name" value="Initiation factor IF2/eIF5b, domain 3"/>
    <property type="match status" value="1"/>
</dbReference>
<dbReference type="InterPro" id="IPR036925">
    <property type="entry name" value="TIF_IF2_dom3_sf"/>
</dbReference>
<dbReference type="Pfam" id="PF00009">
    <property type="entry name" value="GTP_EFTU"/>
    <property type="match status" value="1"/>
</dbReference>
<keyword evidence="5 9" id="KW-0396">Initiation factor</keyword>
<dbReference type="Gene3D" id="3.40.50.10050">
    <property type="entry name" value="Translation initiation factor IF- 2, domain 3"/>
    <property type="match status" value="1"/>
</dbReference>
<evidence type="ECO:0000313" key="13">
    <source>
        <dbReference type="EMBL" id="KWT91572.1"/>
    </source>
</evidence>
<evidence type="ECO:0000256" key="9">
    <source>
        <dbReference type="HAMAP-Rule" id="MF_00100"/>
    </source>
</evidence>
<keyword evidence="7 9" id="KW-0648">Protein biosynthesis</keyword>
<keyword evidence="6 9" id="KW-0547">Nucleotide-binding</keyword>
<dbReference type="Gene3D" id="2.40.30.10">
    <property type="entry name" value="Translation factors"/>
    <property type="match status" value="2"/>
</dbReference>
<dbReference type="HAMAP" id="MF_00100_B">
    <property type="entry name" value="IF_2_B"/>
    <property type="match status" value="1"/>
</dbReference>
<dbReference type="InterPro" id="IPR009000">
    <property type="entry name" value="Transl_B-barrel_sf"/>
</dbReference>
<dbReference type="Pfam" id="PF22042">
    <property type="entry name" value="EF-G_D2"/>
    <property type="match status" value="1"/>
</dbReference>
<protein>
    <recommendedName>
        <fullName evidence="3 9">Translation initiation factor IF-2</fullName>
    </recommendedName>
</protein>
<feature type="compositionally biased region" description="Basic and acidic residues" evidence="11">
    <location>
        <begin position="212"/>
        <end position="221"/>
    </location>
</feature>
<feature type="domain" description="Tr-type G" evidence="12">
    <location>
        <begin position="329"/>
        <end position="498"/>
    </location>
</feature>
<evidence type="ECO:0000259" key="12">
    <source>
        <dbReference type="PROSITE" id="PS51722"/>
    </source>
</evidence>
<dbReference type="SUPFAM" id="SSF52540">
    <property type="entry name" value="P-loop containing nucleoside triphosphate hydrolases"/>
    <property type="match status" value="1"/>
</dbReference>
<feature type="compositionally biased region" description="Pro residues" evidence="11">
    <location>
        <begin position="67"/>
        <end position="89"/>
    </location>
</feature>
<proteinExistence type="inferred from homology"/>
<dbReference type="CDD" id="cd03702">
    <property type="entry name" value="IF2_mtIF2_II"/>
    <property type="match status" value="1"/>
</dbReference>
<dbReference type="Gene3D" id="3.40.50.300">
    <property type="entry name" value="P-loop containing nucleotide triphosphate hydrolases"/>
    <property type="match status" value="1"/>
</dbReference>